<evidence type="ECO:0000256" key="1">
    <source>
        <dbReference type="SAM" id="SignalP"/>
    </source>
</evidence>
<dbReference type="PANTHER" id="PTHR34606:SF16">
    <property type="entry name" value="BON DOMAIN-CONTAINING PROTEIN"/>
    <property type="match status" value="1"/>
</dbReference>
<keyword evidence="1" id="KW-0732">Signal</keyword>
<feature type="signal peptide" evidence="1">
    <location>
        <begin position="1"/>
        <end position="24"/>
    </location>
</feature>
<dbReference type="InterPro" id="IPR051686">
    <property type="entry name" value="Lipoprotein_DolP"/>
</dbReference>
<feature type="domain" description="BON" evidence="2">
    <location>
        <begin position="39"/>
        <end position="109"/>
    </location>
</feature>
<evidence type="ECO:0000313" key="4">
    <source>
        <dbReference type="Proteomes" id="UP000683493"/>
    </source>
</evidence>
<organism evidence="3 4">
    <name type="scientific">Geomonas diazotrophica</name>
    <dbReference type="NCBI Taxonomy" id="2843197"/>
    <lineage>
        <taxon>Bacteria</taxon>
        <taxon>Pseudomonadati</taxon>
        <taxon>Thermodesulfobacteriota</taxon>
        <taxon>Desulfuromonadia</taxon>
        <taxon>Geobacterales</taxon>
        <taxon>Geobacteraceae</taxon>
        <taxon>Geomonas</taxon>
    </lineage>
</organism>
<feature type="chain" id="PRO_5047349237" evidence="1">
    <location>
        <begin position="25"/>
        <end position="109"/>
    </location>
</feature>
<proteinExistence type="predicted"/>
<sequence>MAKTKRIITVLVCACLLTSFVGCTHTHTTKHETAGEYVDDAAITTRVKAAIFDELALKTFQINVTTYQGVVQLSGFVDSAENARRAGAIARGVKGVKEVKEVKNDLITK</sequence>
<dbReference type="EMBL" id="CP076724">
    <property type="protein sequence ID" value="QWV95904.1"/>
    <property type="molecule type" value="Genomic_DNA"/>
</dbReference>
<evidence type="ECO:0000259" key="2">
    <source>
        <dbReference type="PROSITE" id="PS50914"/>
    </source>
</evidence>
<keyword evidence="4" id="KW-1185">Reference proteome</keyword>
<dbReference type="InterPro" id="IPR014004">
    <property type="entry name" value="Transpt-assoc_nodulatn_dom_bac"/>
</dbReference>
<dbReference type="Proteomes" id="UP000683493">
    <property type="component" value="Chromosome"/>
</dbReference>
<dbReference type="PROSITE" id="PS51257">
    <property type="entry name" value="PROKAR_LIPOPROTEIN"/>
    <property type="match status" value="1"/>
</dbReference>
<protein>
    <submittedName>
        <fullName evidence="3">BON domain-containing protein</fullName>
    </submittedName>
</protein>
<dbReference type="PROSITE" id="PS50914">
    <property type="entry name" value="BON"/>
    <property type="match status" value="1"/>
</dbReference>
<gene>
    <name evidence="3" type="ORF">KP005_10950</name>
</gene>
<dbReference type="PANTHER" id="PTHR34606">
    <property type="entry name" value="BON DOMAIN-CONTAINING PROTEIN"/>
    <property type="match status" value="1"/>
</dbReference>
<dbReference type="SMART" id="SM00749">
    <property type="entry name" value="BON"/>
    <property type="match status" value="1"/>
</dbReference>
<reference evidence="3 4" key="1">
    <citation type="submission" date="2021-06" db="EMBL/GenBank/DDBJ databases">
        <title>Gemonas diversity in paddy soil.</title>
        <authorList>
            <person name="Liu G."/>
        </authorList>
    </citation>
    <scope>NUCLEOTIDE SEQUENCE [LARGE SCALE GENOMIC DNA]</scope>
    <source>
        <strain evidence="3 4">RG29</strain>
    </source>
</reference>
<dbReference type="InterPro" id="IPR007055">
    <property type="entry name" value="BON_dom"/>
</dbReference>
<name>A0ABX8JGX8_9BACT</name>
<evidence type="ECO:0000313" key="3">
    <source>
        <dbReference type="EMBL" id="QWV95904.1"/>
    </source>
</evidence>
<accession>A0ABX8JGX8</accession>
<dbReference type="Pfam" id="PF04972">
    <property type="entry name" value="BON"/>
    <property type="match status" value="1"/>
</dbReference>